<evidence type="ECO:0000313" key="2">
    <source>
        <dbReference type="Proteomes" id="UP001472677"/>
    </source>
</evidence>
<comment type="caution">
    <text evidence="1">The sequence shown here is derived from an EMBL/GenBank/DDBJ whole genome shotgun (WGS) entry which is preliminary data.</text>
</comment>
<dbReference type="Proteomes" id="UP001472677">
    <property type="component" value="Unassembled WGS sequence"/>
</dbReference>
<proteinExistence type="predicted"/>
<reference evidence="1 2" key="1">
    <citation type="journal article" date="2024" name="G3 (Bethesda)">
        <title>Genome assembly of Hibiscus sabdariffa L. provides insights into metabolisms of medicinal natural products.</title>
        <authorList>
            <person name="Kim T."/>
        </authorList>
    </citation>
    <scope>NUCLEOTIDE SEQUENCE [LARGE SCALE GENOMIC DNA]</scope>
    <source>
        <strain evidence="1">TK-2024</strain>
        <tissue evidence="1">Old leaves</tissue>
    </source>
</reference>
<protein>
    <submittedName>
        <fullName evidence="1">Uncharacterized protein</fullName>
    </submittedName>
</protein>
<dbReference type="EMBL" id="JBBPBM010000007">
    <property type="protein sequence ID" value="KAK8574954.1"/>
    <property type="molecule type" value="Genomic_DNA"/>
</dbReference>
<gene>
    <name evidence="1" type="ORF">V6N12_062631</name>
</gene>
<organism evidence="1 2">
    <name type="scientific">Hibiscus sabdariffa</name>
    <name type="common">roselle</name>
    <dbReference type="NCBI Taxonomy" id="183260"/>
    <lineage>
        <taxon>Eukaryota</taxon>
        <taxon>Viridiplantae</taxon>
        <taxon>Streptophyta</taxon>
        <taxon>Embryophyta</taxon>
        <taxon>Tracheophyta</taxon>
        <taxon>Spermatophyta</taxon>
        <taxon>Magnoliopsida</taxon>
        <taxon>eudicotyledons</taxon>
        <taxon>Gunneridae</taxon>
        <taxon>Pentapetalae</taxon>
        <taxon>rosids</taxon>
        <taxon>malvids</taxon>
        <taxon>Malvales</taxon>
        <taxon>Malvaceae</taxon>
        <taxon>Malvoideae</taxon>
        <taxon>Hibiscus</taxon>
    </lineage>
</organism>
<evidence type="ECO:0000313" key="1">
    <source>
        <dbReference type="EMBL" id="KAK8574954.1"/>
    </source>
</evidence>
<sequence>MFRQWTLGLVQGPRATVTSDHGGVVVLTRSLCHGDSVMVVEESVNDGGCLERMVVGWGVVKSWPRDECWLEAA</sequence>
<name>A0ABR2F9G4_9ROSI</name>
<accession>A0ABR2F9G4</accession>
<keyword evidence="2" id="KW-1185">Reference proteome</keyword>